<feature type="region of interest" description="Disordered" evidence="1">
    <location>
        <begin position="661"/>
        <end position="737"/>
    </location>
</feature>
<feature type="region of interest" description="Disordered" evidence="1">
    <location>
        <begin position="1"/>
        <end position="21"/>
    </location>
</feature>
<evidence type="ECO:0000313" key="3">
    <source>
        <dbReference type="WBParaSite" id="scf7180000423434.g10977"/>
    </source>
</evidence>
<name>A0A915P9I2_9BILA</name>
<dbReference type="WBParaSite" id="scf7180000423434.g10977">
    <property type="protein sequence ID" value="scf7180000423434.g10977"/>
    <property type="gene ID" value="scf7180000423434.g10977"/>
</dbReference>
<feature type="region of interest" description="Disordered" evidence="1">
    <location>
        <begin position="299"/>
        <end position="359"/>
    </location>
</feature>
<feature type="compositionally biased region" description="Basic and acidic residues" evidence="1">
    <location>
        <begin position="315"/>
        <end position="326"/>
    </location>
</feature>
<feature type="compositionally biased region" description="Basic and acidic residues" evidence="1">
    <location>
        <begin position="712"/>
        <end position="725"/>
    </location>
</feature>
<proteinExistence type="predicted"/>
<feature type="compositionally biased region" description="Low complexity" evidence="1">
    <location>
        <begin position="492"/>
        <end position="513"/>
    </location>
</feature>
<keyword evidence="2" id="KW-1185">Reference proteome</keyword>
<dbReference type="AlphaFoldDB" id="A0A915P9I2"/>
<feature type="compositionally biased region" description="Basic residues" evidence="1">
    <location>
        <begin position="823"/>
        <end position="833"/>
    </location>
</feature>
<reference evidence="3" key="1">
    <citation type="submission" date="2022-11" db="UniProtKB">
        <authorList>
            <consortium name="WormBaseParasite"/>
        </authorList>
    </citation>
    <scope>IDENTIFICATION</scope>
</reference>
<accession>A0A915P9I2</accession>
<organism evidence="2 3">
    <name type="scientific">Meloidogyne floridensis</name>
    <dbReference type="NCBI Taxonomy" id="298350"/>
    <lineage>
        <taxon>Eukaryota</taxon>
        <taxon>Metazoa</taxon>
        <taxon>Ecdysozoa</taxon>
        <taxon>Nematoda</taxon>
        <taxon>Chromadorea</taxon>
        <taxon>Rhabditida</taxon>
        <taxon>Tylenchina</taxon>
        <taxon>Tylenchomorpha</taxon>
        <taxon>Tylenchoidea</taxon>
        <taxon>Meloidogynidae</taxon>
        <taxon>Meloidogyninae</taxon>
        <taxon>Meloidogyne</taxon>
    </lineage>
</organism>
<dbReference type="Proteomes" id="UP000887560">
    <property type="component" value="Unplaced"/>
</dbReference>
<evidence type="ECO:0000313" key="2">
    <source>
        <dbReference type="Proteomes" id="UP000887560"/>
    </source>
</evidence>
<sequence length="1019" mass="113898">MVNITAKETEEESEKSSFEATEKVVVSSGEMSFEAVPCMFKSRQEDGAEGSLFGLLIRPATIASTSTTTTELNNTILINNGIVNNDSGKEMLVATSGNVAIEGNPSSSTITTNQPNIMQVLPACSSNNSIRVSQQQMTSSVIIASKMLQFQQPKGRLIPSASFPLLPAPSGVPPILPKTSKHHHQQQKKLKNLLLKSSPKVIPIQPKIAKTSLSTLTKTTIFNKSDGCCSINSLRPEMFAASLHAPQIPSTSQFQQSTTTNNLSISTSPNICNSLDAPQQQQLIPSGLLSIHLSPSQKSATISSSKKCQKQQKTPIKENKKGEEKNSSSSSPIPQTPPNKLKKHQKRNNKKIKQLNQQNNSEVMLGEDLHEIDLSQLGFVFKINFKINQILSQSEPPIYTNMDMYNTNNNGNCVGLHQQSTTSNNNICHQMQSTNKDVRDIPISNNSPIQLITQQQRPPLNFVENPNTQIQQQQSSLHSVSIIPKNTNIQRPSTSNNNNIIHHPSTTTISSSHQYNTDHHQHQQHQHHSSSNISAVSVIPSLISQQQTCNSQQGWSPYLVPLPGGSHISSTPDSGIQSLDSPPSVYTPPMVSPYSSQVRSCESISASLGGHGINLAFPIALTQNNCLETFLQINNNNTVLPPQLIGQQLQHQNISEEHNNLNKQNEEEKELNESSTSSSSDFSDMPKLIPITNSQHDDSLDGEDNNNNSNVAEEKSKDVEEEKCQQKPSTSTNKSTTKELLIHQGMTLQELAECISSSIPPEQLKQLTSLIQSKALGAKEIHIVEQEKEIGKVADKEEMIVECLQPSTIKNNKELKNKEVKKQKLNLTKKKKLRKEEEEINKSPSKKFNNESPSSSSTCSTLQQQQQKKPLNNLPNNHKNNLSLQPPTCSTSLNYRSQVRLQLKQKLDKFIERVCNQLENTHLNIREEEEGKYFLNQQKHPLQKLNWKLINERLNEKKEKKSRKMSTEENEFLLINLFLNNKLLVKNERNRKRRRKNDEDDGGEEDERNFNIIKQQHRI</sequence>
<feature type="compositionally biased region" description="Basic residues" evidence="1">
    <location>
        <begin position="340"/>
        <end position="353"/>
    </location>
</feature>
<feature type="region of interest" description="Disordered" evidence="1">
    <location>
        <begin position="488"/>
        <end position="533"/>
    </location>
</feature>
<feature type="compositionally biased region" description="Low complexity" evidence="1">
    <location>
        <begin position="842"/>
        <end position="884"/>
    </location>
</feature>
<feature type="region of interest" description="Disordered" evidence="1">
    <location>
        <begin position="990"/>
        <end position="1019"/>
    </location>
</feature>
<feature type="region of interest" description="Disordered" evidence="1">
    <location>
        <begin position="820"/>
        <end position="890"/>
    </location>
</feature>
<evidence type="ECO:0000256" key="1">
    <source>
        <dbReference type="SAM" id="MobiDB-lite"/>
    </source>
</evidence>
<protein>
    <submittedName>
        <fullName evidence="3">Uncharacterized protein</fullName>
    </submittedName>
</protein>